<dbReference type="EMBL" id="CP034338">
    <property type="protein sequence ID" value="AZL68533.1"/>
    <property type="molecule type" value="Genomic_DNA"/>
</dbReference>
<sequence>MPIIRTTSVATAIMMMPFSGLVQAANWQSSVVVPTTVEYDSNPLLLTSDEKGVMRTLIEPTYNLVGTYGRDQVNLGLGVHVLRSSDTNVMGNREDPDVSLGWQRDTDKGRFGLKAQYVESSTLSGSVLDTGVVTTDGTQKMTLLTGTWTHALTDRTTLDNQTTYSHARYDITTLTGYDEYANATTLTYAWNARTDVFTGLLVRRYEPEQTDTARATNSYTPTVGVKYQLTDRLEGTVHAGVNQVSGSGGGRRGEGGVSLNYNGERADASFSAERSTVASAEGGFAELDMVRGLWSYAVSETNRVGLEASWQDSKGQTPNTLQTYSAWASHEFSPFWDLRLSMMYKERQQDKVPDAVATIIGLTLTYRLPDL</sequence>
<protein>
    <recommendedName>
        <fullName evidence="4">DUF560 domain-containing protein</fullName>
    </recommendedName>
</protein>
<dbReference type="OrthoDB" id="6990142at2"/>
<organism evidence="2 3">
    <name type="scientific">Pseudomonas entomophila</name>
    <dbReference type="NCBI Taxonomy" id="312306"/>
    <lineage>
        <taxon>Bacteria</taxon>
        <taxon>Pseudomonadati</taxon>
        <taxon>Pseudomonadota</taxon>
        <taxon>Gammaproteobacteria</taxon>
        <taxon>Pseudomonadales</taxon>
        <taxon>Pseudomonadaceae</taxon>
        <taxon>Pseudomonas</taxon>
    </lineage>
</organism>
<dbReference type="SUPFAM" id="SSF56935">
    <property type="entry name" value="Porins"/>
    <property type="match status" value="2"/>
</dbReference>
<name>A0A3S8UJT3_9PSED</name>
<keyword evidence="1" id="KW-0732">Signal</keyword>
<evidence type="ECO:0000256" key="1">
    <source>
        <dbReference type="SAM" id="SignalP"/>
    </source>
</evidence>
<feature type="chain" id="PRO_5019269997" description="DUF560 domain-containing protein" evidence="1">
    <location>
        <begin position="25"/>
        <end position="371"/>
    </location>
</feature>
<accession>A0A3S8UJT3</accession>
<feature type="signal peptide" evidence="1">
    <location>
        <begin position="1"/>
        <end position="24"/>
    </location>
</feature>
<dbReference type="KEGG" id="pory:EJA05_12705"/>
<evidence type="ECO:0008006" key="4">
    <source>
        <dbReference type="Google" id="ProtNLM"/>
    </source>
</evidence>
<gene>
    <name evidence="2" type="ORF">EJA05_12705</name>
</gene>
<evidence type="ECO:0000313" key="3">
    <source>
        <dbReference type="Proteomes" id="UP000268230"/>
    </source>
</evidence>
<reference evidence="2 3" key="1">
    <citation type="submission" date="2018-12" db="EMBL/GenBank/DDBJ databases">
        <authorList>
            <person name="Li S."/>
            <person name="Yang R."/>
            <person name="Chen G."/>
            <person name="Zou L."/>
            <person name="Zhang C."/>
            <person name="Chen Y."/>
            <person name="Liu Z."/>
            <person name="Li Y."/>
            <person name="Yan Y."/>
            <person name="Huang M."/>
            <person name="Chen T."/>
        </authorList>
    </citation>
    <scope>NUCLEOTIDE SEQUENCE [LARGE SCALE GENOMIC DNA]</scope>
    <source>
        <strain evidence="2 3">1257</strain>
    </source>
</reference>
<proteinExistence type="predicted"/>
<dbReference type="AlphaFoldDB" id="A0A3S8UJT3"/>
<evidence type="ECO:0000313" key="2">
    <source>
        <dbReference type="EMBL" id="AZL68533.1"/>
    </source>
</evidence>
<dbReference type="Proteomes" id="UP000268230">
    <property type="component" value="Chromosome"/>
</dbReference>